<comment type="caution">
    <text evidence="1">The sequence shown here is derived from an EMBL/GenBank/DDBJ whole genome shotgun (WGS) entry which is preliminary data.</text>
</comment>
<accession>A0A2M8AK15</accession>
<evidence type="ECO:0000313" key="2">
    <source>
        <dbReference type="Proteomes" id="UP000230611"/>
    </source>
</evidence>
<protein>
    <submittedName>
        <fullName evidence="1">Uncharacterized protein</fullName>
    </submittedName>
</protein>
<feature type="non-terminal residue" evidence="1">
    <location>
        <position position="1"/>
    </location>
</feature>
<reference evidence="2" key="1">
    <citation type="submission" date="2017-09" db="EMBL/GenBank/DDBJ databases">
        <title>Depth-based differentiation of microbial function through sediment-hosted aquifers and enrichment of novel symbionts in the deep terrestrial subsurface.</title>
        <authorList>
            <person name="Probst A.J."/>
            <person name="Ladd B."/>
            <person name="Jarett J.K."/>
            <person name="Geller-Mcgrath D.E."/>
            <person name="Sieber C.M.K."/>
            <person name="Emerson J.B."/>
            <person name="Anantharaman K."/>
            <person name="Thomas B.C."/>
            <person name="Malmstrom R."/>
            <person name="Stieglmeier M."/>
            <person name="Klingl A."/>
            <person name="Woyke T."/>
            <person name="Ryan C.M."/>
            <person name="Banfield J.F."/>
        </authorList>
    </citation>
    <scope>NUCLEOTIDE SEQUENCE [LARGE SCALE GENOMIC DNA]</scope>
</reference>
<dbReference type="AlphaFoldDB" id="A0A2M8AK15"/>
<gene>
    <name evidence="1" type="ORF">CO116_00400</name>
</gene>
<name>A0A2M8AK15_9BACT</name>
<organism evidence="1 2">
    <name type="scientific">Candidatus Falkowbacteria bacterium CG_4_9_14_3_um_filter_38_19</name>
    <dbReference type="NCBI Taxonomy" id="1974559"/>
    <lineage>
        <taxon>Bacteria</taxon>
        <taxon>Candidatus Falkowiibacteriota</taxon>
    </lineage>
</organism>
<proteinExistence type="predicted"/>
<dbReference type="EMBL" id="PFUO01000018">
    <property type="protein sequence ID" value="PJB17964.1"/>
    <property type="molecule type" value="Genomic_DNA"/>
</dbReference>
<dbReference type="Proteomes" id="UP000230611">
    <property type="component" value="Unassembled WGS sequence"/>
</dbReference>
<sequence>NGLEISWKGENPDGYDDDVFDFFVIIREKLQIIFAPLHQNFYSVSLRKNFAYSEAVFKSTNIINAFKSILRQAKLTEEDFKFFLAYH</sequence>
<evidence type="ECO:0000313" key="1">
    <source>
        <dbReference type="EMBL" id="PJB17964.1"/>
    </source>
</evidence>